<dbReference type="EMBL" id="JRES01001352">
    <property type="protein sequence ID" value="KNC23386.1"/>
    <property type="molecule type" value="Genomic_DNA"/>
</dbReference>
<evidence type="ECO:0000256" key="6">
    <source>
        <dbReference type="ARBA" id="ARBA00022729"/>
    </source>
</evidence>
<evidence type="ECO:0000256" key="9">
    <source>
        <dbReference type="ARBA" id="ARBA00022989"/>
    </source>
</evidence>
<dbReference type="InterPro" id="IPR032675">
    <property type="entry name" value="LRR_dom_sf"/>
</dbReference>
<evidence type="ECO:0000256" key="14">
    <source>
        <dbReference type="SAM" id="SignalP"/>
    </source>
</evidence>
<comment type="subcellular location">
    <subcellularLocation>
        <location evidence="1">Membrane</location>
        <topology evidence="1">Single-pass type I membrane protein</topology>
    </subcellularLocation>
</comment>
<dbReference type="InterPro" id="IPR026906">
    <property type="entry name" value="LRR_5"/>
</dbReference>
<evidence type="ECO:0000256" key="5">
    <source>
        <dbReference type="ARBA" id="ARBA00022692"/>
    </source>
</evidence>
<evidence type="ECO:0000256" key="12">
    <source>
        <dbReference type="ARBA" id="ARBA00023180"/>
    </source>
</evidence>
<dbReference type="OMA" id="RPWVLNE"/>
<keyword evidence="10 13" id="KW-0472">Membrane</keyword>
<dbReference type="InterPro" id="IPR003591">
    <property type="entry name" value="Leu-rich_rpt_typical-subtyp"/>
</dbReference>
<dbReference type="SMART" id="SM00369">
    <property type="entry name" value="LRR_TYP"/>
    <property type="match status" value="6"/>
</dbReference>
<name>A0A0L0BTQ9_LUCCU</name>
<evidence type="ECO:0000256" key="7">
    <source>
        <dbReference type="ARBA" id="ARBA00022737"/>
    </source>
</evidence>
<keyword evidence="6 14" id="KW-0732">Signal</keyword>
<dbReference type="Pfam" id="PF13306">
    <property type="entry name" value="LRR_5"/>
    <property type="match status" value="1"/>
</dbReference>
<dbReference type="GO" id="GO:0007165">
    <property type="term" value="P:signal transduction"/>
    <property type="evidence" value="ECO:0007669"/>
    <property type="project" value="InterPro"/>
</dbReference>
<keyword evidence="9 13" id="KW-1133">Transmembrane helix</keyword>
<organism evidence="16 17">
    <name type="scientific">Lucilia cuprina</name>
    <name type="common">Green bottle fly</name>
    <name type="synonym">Australian sheep blowfly</name>
    <dbReference type="NCBI Taxonomy" id="7375"/>
    <lineage>
        <taxon>Eukaryota</taxon>
        <taxon>Metazoa</taxon>
        <taxon>Ecdysozoa</taxon>
        <taxon>Arthropoda</taxon>
        <taxon>Hexapoda</taxon>
        <taxon>Insecta</taxon>
        <taxon>Pterygota</taxon>
        <taxon>Neoptera</taxon>
        <taxon>Endopterygota</taxon>
        <taxon>Diptera</taxon>
        <taxon>Brachycera</taxon>
        <taxon>Muscomorpha</taxon>
        <taxon>Oestroidea</taxon>
        <taxon>Calliphoridae</taxon>
        <taxon>Luciliinae</taxon>
        <taxon>Lucilia</taxon>
    </lineage>
</organism>
<dbReference type="PROSITE" id="PS50104">
    <property type="entry name" value="TIR"/>
    <property type="match status" value="1"/>
</dbReference>
<dbReference type="GO" id="GO:0005886">
    <property type="term" value="C:plasma membrane"/>
    <property type="evidence" value="ECO:0007669"/>
    <property type="project" value="TreeGrafter"/>
</dbReference>
<sequence length="918" mass="106519">MFVIFKIKTFTKLLIWWWCWWCLSCKGINSSAISPQFNDNNNNFYKDNFNLHNNAKLATQSDLEETIITADDIEYTTPYATPGVTWDTEEKLLENSLVKLKTTNEENSCLLDSLKTALLWWSYGNGTLRETNLRVLTKQQQLDLSYRNISKDGELLQLMRSSNKDLESLNVVAASLAYNNLTNVPYKSMELMSNSLKYLSLRGNPFMDINSEIEDRNLHCLLLNEEDDKQNRKIFTKSEEGIAWATFPYMPQLLELDISNCDIEFISKMAFKNLTNLKNLYMSYNKMLTLKSDTFHYTPHLQVLDLSFTNVYDTFMNQLVASPTLESVMKLIYGLNIQQYTFKYLPNLAYLDLSHTKLTRGSAIAFTHLGPNLKYLSLCYTSFPVFGNGIFKNSSLIGLDLSGNTHAAFSITEDVFEDLSKTLSYLYFEKANLKDLSWLKHLHNLRFLALAGNNINTLTFEHFQNLPQLQVLDLTSNQVGNWYNQVFVNNTNLRVLSLKDNNINIITSEMLKDFSNLIYLSLGDNNFICDCLLRDLVDIAALNNKQATCQGNIWQDLHNTLNISGNHLQLILEHSKLFLNTSLQNLDVQSVVWSQSLEKLRQSTRKLSMTNKFKSSPKMRFILDALRTVNVSKICHHYNNTSNDYDERLNGTLNKVQLLDYEEDHYWCYNETEKQTLIRLNCQRASLVDDIVEELDSLTTYVIAIVGSLIAITVICLLVYWKRWHIYYYYSSLKSAALLSSVSQENINKFQNLCDQQPHMIYDIFISYCQSDRDWIVQELMPNVEDSGDISICLHERDFQIGVTILDNIVSCMERSKALMLIISSNFLLSHWCQFEMQLAQHRMFDLNKDHLILVFLEEIPRSKRPKNLQYLMDVKTYIKWPGGKGKRHIQPEERKLFWKRLKRTLSNIGLNATESRA</sequence>
<gene>
    <name evidence="16" type="ORF">FF38_00747</name>
</gene>
<dbReference type="PRINTS" id="PR01537">
    <property type="entry name" value="INTRLKN1R1F"/>
</dbReference>
<dbReference type="Pfam" id="PF13855">
    <property type="entry name" value="LRR_8"/>
    <property type="match status" value="2"/>
</dbReference>
<dbReference type="OrthoDB" id="1081807at2759"/>
<keyword evidence="8" id="KW-0391">Immunity</keyword>
<dbReference type="Pfam" id="PF01582">
    <property type="entry name" value="TIR"/>
    <property type="match status" value="1"/>
</dbReference>
<dbReference type="Gene3D" id="3.40.50.10140">
    <property type="entry name" value="Toll/interleukin-1 receptor homology (TIR) domain"/>
    <property type="match status" value="1"/>
</dbReference>
<reference evidence="16 17" key="1">
    <citation type="journal article" date="2015" name="Nat. Commun.">
        <title>Lucilia cuprina genome unlocks parasitic fly biology to underpin future interventions.</title>
        <authorList>
            <person name="Anstead C.A."/>
            <person name="Korhonen P.K."/>
            <person name="Young N.D."/>
            <person name="Hall R.S."/>
            <person name="Jex A.R."/>
            <person name="Murali S.C."/>
            <person name="Hughes D.S."/>
            <person name="Lee S.F."/>
            <person name="Perry T."/>
            <person name="Stroehlein A.J."/>
            <person name="Ansell B.R."/>
            <person name="Breugelmans B."/>
            <person name="Hofmann A."/>
            <person name="Qu J."/>
            <person name="Dugan S."/>
            <person name="Lee S.L."/>
            <person name="Chao H."/>
            <person name="Dinh H."/>
            <person name="Han Y."/>
            <person name="Doddapaneni H.V."/>
            <person name="Worley K.C."/>
            <person name="Muzny D.M."/>
            <person name="Ioannidis P."/>
            <person name="Waterhouse R.M."/>
            <person name="Zdobnov E.M."/>
            <person name="James P.J."/>
            <person name="Bagnall N.H."/>
            <person name="Kotze A.C."/>
            <person name="Gibbs R.A."/>
            <person name="Richards S."/>
            <person name="Batterham P."/>
            <person name="Gasser R.B."/>
        </authorList>
    </citation>
    <scope>NUCLEOTIDE SEQUENCE [LARGE SCALE GENOMIC DNA]</scope>
    <source>
        <strain evidence="16 17">LS</strain>
        <tissue evidence="16">Full body</tissue>
    </source>
</reference>
<dbReference type="PANTHER" id="PTHR24365:SF530">
    <property type="entry name" value="MSTPROX-RELATED"/>
    <property type="match status" value="1"/>
</dbReference>
<dbReference type="SMART" id="SM00255">
    <property type="entry name" value="TIR"/>
    <property type="match status" value="1"/>
</dbReference>
<feature type="domain" description="TIR" evidence="15">
    <location>
        <begin position="760"/>
        <end position="906"/>
    </location>
</feature>
<evidence type="ECO:0000256" key="11">
    <source>
        <dbReference type="ARBA" id="ARBA00023170"/>
    </source>
</evidence>
<keyword evidence="4" id="KW-0433">Leucine-rich repeat</keyword>
<evidence type="ECO:0000256" key="1">
    <source>
        <dbReference type="ARBA" id="ARBA00004479"/>
    </source>
</evidence>
<dbReference type="Proteomes" id="UP000037069">
    <property type="component" value="Unassembled WGS sequence"/>
</dbReference>
<dbReference type="SUPFAM" id="SSF52200">
    <property type="entry name" value="Toll/Interleukin receptor TIR domain"/>
    <property type="match status" value="1"/>
</dbReference>
<feature type="chain" id="PRO_5005535062" description="TIR domain-containing protein" evidence="14">
    <location>
        <begin position="28"/>
        <end position="918"/>
    </location>
</feature>
<evidence type="ECO:0000256" key="2">
    <source>
        <dbReference type="ARBA" id="ARBA00009634"/>
    </source>
</evidence>
<keyword evidence="12" id="KW-0325">Glycoprotein</keyword>
<protein>
    <recommendedName>
        <fullName evidence="15">TIR domain-containing protein</fullName>
    </recommendedName>
</protein>
<keyword evidence="3" id="KW-0399">Innate immunity</keyword>
<dbReference type="InterPro" id="IPR035897">
    <property type="entry name" value="Toll_tir_struct_dom_sf"/>
</dbReference>
<comment type="caution">
    <text evidence="16">The sequence shown here is derived from an EMBL/GenBank/DDBJ whole genome shotgun (WGS) entry which is preliminary data.</text>
</comment>
<dbReference type="InterPro" id="IPR000157">
    <property type="entry name" value="TIR_dom"/>
</dbReference>
<evidence type="ECO:0000256" key="13">
    <source>
        <dbReference type="SAM" id="Phobius"/>
    </source>
</evidence>
<keyword evidence="11" id="KW-0675">Receptor</keyword>
<dbReference type="SUPFAM" id="SSF52058">
    <property type="entry name" value="L domain-like"/>
    <property type="match status" value="1"/>
</dbReference>
<keyword evidence="7" id="KW-0677">Repeat</keyword>
<proteinExistence type="inferred from homology"/>
<dbReference type="Gene3D" id="3.80.10.10">
    <property type="entry name" value="Ribonuclease Inhibitor"/>
    <property type="match status" value="2"/>
</dbReference>
<keyword evidence="17" id="KW-1185">Reference proteome</keyword>
<dbReference type="GO" id="GO:0038023">
    <property type="term" value="F:signaling receptor activity"/>
    <property type="evidence" value="ECO:0007669"/>
    <property type="project" value="TreeGrafter"/>
</dbReference>
<evidence type="ECO:0000313" key="16">
    <source>
        <dbReference type="EMBL" id="KNC23386.1"/>
    </source>
</evidence>
<evidence type="ECO:0000259" key="15">
    <source>
        <dbReference type="PROSITE" id="PS50104"/>
    </source>
</evidence>
<dbReference type="GO" id="GO:0045087">
    <property type="term" value="P:innate immune response"/>
    <property type="evidence" value="ECO:0007669"/>
    <property type="project" value="UniProtKB-KW"/>
</dbReference>
<keyword evidence="5 13" id="KW-0812">Transmembrane</keyword>
<evidence type="ECO:0000256" key="10">
    <source>
        <dbReference type="ARBA" id="ARBA00023136"/>
    </source>
</evidence>
<feature type="signal peptide" evidence="14">
    <location>
        <begin position="1"/>
        <end position="27"/>
    </location>
</feature>
<evidence type="ECO:0000256" key="3">
    <source>
        <dbReference type="ARBA" id="ARBA00022588"/>
    </source>
</evidence>
<comment type="similarity">
    <text evidence="2">Belongs to the Toll-like receptor family.</text>
</comment>
<dbReference type="STRING" id="7375.A0A0L0BTQ9"/>
<evidence type="ECO:0000256" key="8">
    <source>
        <dbReference type="ARBA" id="ARBA00022859"/>
    </source>
</evidence>
<feature type="transmembrane region" description="Helical" evidence="13">
    <location>
        <begin position="701"/>
        <end position="721"/>
    </location>
</feature>
<accession>A0A0L0BTQ9</accession>
<dbReference type="InterPro" id="IPR001611">
    <property type="entry name" value="Leu-rich_rpt"/>
</dbReference>
<dbReference type="AlphaFoldDB" id="A0A0L0BTQ9"/>
<dbReference type="PANTHER" id="PTHR24365">
    <property type="entry name" value="TOLL-LIKE RECEPTOR"/>
    <property type="match status" value="1"/>
</dbReference>
<dbReference type="FunFam" id="3.40.50.10140:FF:000001">
    <property type="entry name" value="Toll-like receptor 2"/>
    <property type="match status" value="1"/>
</dbReference>
<evidence type="ECO:0000256" key="4">
    <source>
        <dbReference type="ARBA" id="ARBA00022614"/>
    </source>
</evidence>
<evidence type="ECO:0000313" key="17">
    <source>
        <dbReference type="Proteomes" id="UP000037069"/>
    </source>
</evidence>